<protein>
    <submittedName>
        <fullName evidence="7">Binding-protein-dependent transport system inner membrane component</fullName>
    </submittedName>
</protein>
<sequence length="428" mass="46519">PNELREAADSFGARGFQRLRRVVLPATVNRLVYNSVLSWTAGWFFLVEAEIFTTSGTNPLPGIGSYLSIAASGGGAGAFLAGLLPLIVLIVLLDMGVWRPLGRWAERFRYDQASAGQSIAERTTEGPQRFRRAAAYVTRGVRSGVTRMSSPFVQLAAFTSRATRERVRKPFVRTAVHYVALGTLLVIVWLMLIALGVAVYDVFSGTIVPSVRGQIVLLPLAIGASTLRVVTAYLLCLAVALPLAAYLARSPRAARGGLPMVEIIASFPATALFPVIIFQLVPYITPEGAALLMLMTGMIWYLFFNLLAGIRSIPPDLEEAARSFGLDRRKLFRRVVLPGTLTALVTGSITAFGGGWNTLIVAEYLQGGPGQLFQVFGIGQQIDLGYAEPNGLPLMTAALLVLVATVIAINELIWKPLYRKSIDRYRYD</sequence>
<proteinExistence type="predicted"/>
<feature type="transmembrane region" description="Helical" evidence="5">
    <location>
        <begin position="66"/>
        <end position="93"/>
    </location>
</feature>
<comment type="subcellular location">
    <subcellularLocation>
        <location evidence="1">Membrane</location>
        <topology evidence="1">Multi-pass membrane protein</topology>
    </subcellularLocation>
</comment>
<dbReference type="GO" id="GO:0016020">
    <property type="term" value="C:membrane"/>
    <property type="evidence" value="ECO:0007669"/>
    <property type="project" value="UniProtKB-SubCell"/>
</dbReference>
<reference evidence="7" key="2">
    <citation type="journal article" date="2014" name="ISME J.">
        <title>Microbial stratification in low pH oxic and suboxic macroscopic growths along an acid mine drainage.</title>
        <authorList>
            <person name="Mendez-Garcia C."/>
            <person name="Mesa V."/>
            <person name="Sprenger R.R."/>
            <person name="Richter M."/>
            <person name="Diez M.S."/>
            <person name="Solano J."/>
            <person name="Bargiela R."/>
            <person name="Golyshina O.V."/>
            <person name="Manteca A."/>
            <person name="Ramos J.L."/>
            <person name="Gallego J.R."/>
            <person name="Llorente I."/>
            <person name="Martins Dos Santos V.A."/>
            <person name="Jensen O.N."/>
            <person name="Pelaez A.I."/>
            <person name="Sanchez J."/>
            <person name="Ferrer M."/>
        </authorList>
    </citation>
    <scope>NUCLEOTIDE SEQUENCE</scope>
</reference>
<feature type="transmembrane region" description="Helical" evidence="5">
    <location>
        <begin position="290"/>
        <end position="310"/>
    </location>
</feature>
<dbReference type="AlphaFoldDB" id="T0YU87"/>
<evidence type="ECO:0000256" key="3">
    <source>
        <dbReference type="ARBA" id="ARBA00022989"/>
    </source>
</evidence>
<gene>
    <name evidence="7" type="ORF">B1B_15507</name>
</gene>
<evidence type="ECO:0000259" key="6">
    <source>
        <dbReference type="PROSITE" id="PS50928"/>
    </source>
</evidence>
<organism evidence="7">
    <name type="scientific">mine drainage metagenome</name>
    <dbReference type="NCBI Taxonomy" id="410659"/>
    <lineage>
        <taxon>unclassified sequences</taxon>
        <taxon>metagenomes</taxon>
        <taxon>ecological metagenomes</taxon>
    </lineage>
</organism>
<feature type="transmembrane region" description="Helical" evidence="5">
    <location>
        <begin position="394"/>
        <end position="414"/>
    </location>
</feature>
<dbReference type="InterPro" id="IPR035906">
    <property type="entry name" value="MetI-like_sf"/>
</dbReference>
<dbReference type="SUPFAM" id="SSF161098">
    <property type="entry name" value="MetI-like"/>
    <property type="match status" value="2"/>
</dbReference>
<feature type="domain" description="ABC transmembrane type-1" evidence="6">
    <location>
        <begin position="222"/>
        <end position="413"/>
    </location>
</feature>
<feature type="transmembrane region" description="Helical" evidence="5">
    <location>
        <begin position="220"/>
        <end position="248"/>
    </location>
</feature>
<dbReference type="InterPro" id="IPR000515">
    <property type="entry name" value="MetI-like"/>
</dbReference>
<evidence type="ECO:0000313" key="7">
    <source>
        <dbReference type="EMBL" id="EQD39161.1"/>
    </source>
</evidence>
<reference evidence="7" key="1">
    <citation type="submission" date="2013-08" db="EMBL/GenBank/DDBJ databases">
        <authorList>
            <person name="Mendez C."/>
            <person name="Richter M."/>
            <person name="Ferrer M."/>
            <person name="Sanchez J."/>
        </authorList>
    </citation>
    <scope>NUCLEOTIDE SEQUENCE</scope>
</reference>
<dbReference type="PROSITE" id="PS50928">
    <property type="entry name" value="ABC_TM1"/>
    <property type="match status" value="2"/>
</dbReference>
<comment type="caution">
    <text evidence="7">The sequence shown here is derived from an EMBL/GenBank/DDBJ whole genome shotgun (WGS) entry which is preliminary data.</text>
</comment>
<dbReference type="EMBL" id="AUZY01010320">
    <property type="protein sequence ID" value="EQD39161.1"/>
    <property type="molecule type" value="Genomic_DNA"/>
</dbReference>
<feature type="domain" description="ABC transmembrane type-1" evidence="6">
    <location>
        <begin position="1"/>
        <end position="97"/>
    </location>
</feature>
<feature type="transmembrane region" description="Helical" evidence="5">
    <location>
        <begin position="22"/>
        <end position="46"/>
    </location>
</feature>
<keyword evidence="3 5" id="KW-1133">Transmembrane helix</keyword>
<name>T0YU87_9ZZZZ</name>
<keyword evidence="4 5" id="KW-0472">Membrane</keyword>
<dbReference type="Gene3D" id="1.10.3720.10">
    <property type="entry name" value="MetI-like"/>
    <property type="match status" value="2"/>
</dbReference>
<evidence type="ECO:0000256" key="4">
    <source>
        <dbReference type="ARBA" id="ARBA00023136"/>
    </source>
</evidence>
<evidence type="ECO:0000256" key="1">
    <source>
        <dbReference type="ARBA" id="ARBA00004141"/>
    </source>
</evidence>
<keyword evidence="2 5" id="KW-0812">Transmembrane</keyword>
<evidence type="ECO:0000256" key="5">
    <source>
        <dbReference type="SAM" id="Phobius"/>
    </source>
</evidence>
<dbReference type="GO" id="GO:0055085">
    <property type="term" value="P:transmembrane transport"/>
    <property type="evidence" value="ECO:0007669"/>
    <property type="project" value="InterPro"/>
</dbReference>
<feature type="transmembrane region" description="Helical" evidence="5">
    <location>
        <begin position="260"/>
        <end position="284"/>
    </location>
</feature>
<feature type="transmembrane region" description="Helical" evidence="5">
    <location>
        <begin position="331"/>
        <end position="356"/>
    </location>
</feature>
<dbReference type="CDD" id="cd06261">
    <property type="entry name" value="TM_PBP2"/>
    <property type="match status" value="1"/>
</dbReference>
<feature type="non-terminal residue" evidence="7">
    <location>
        <position position="1"/>
    </location>
</feature>
<feature type="transmembrane region" description="Helical" evidence="5">
    <location>
        <begin position="175"/>
        <end position="200"/>
    </location>
</feature>
<dbReference type="Pfam" id="PF00528">
    <property type="entry name" value="BPD_transp_1"/>
    <property type="match status" value="2"/>
</dbReference>
<dbReference type="PANTHER" id="PTHR42744">
    <property type="entry name" value="BINDING-PROTEIN-DEPENDENT TRANSPORT SYSTEMS INNER MEMBRANE COMPONENT"/>
    <property type="match status" value="1"/>
</dbReference>
<dbReference type="PANTHER" id="PTHR42744:SF1">
    <property type="entry name" value="BINDING-PROTEIN-DEPENDENT TRANSPORT SYSTEMS INNER MEMBRANE COMPONENT"/>
    <property type="match status" value="1"/>
</dbReference>
<accession>T0YU87</accession>
<evidence type="ECO:0000256" key="2">
    <source>
        <dbReference type="ARBA" id="ARBA00022692"/>
    </source>
</evidence>